<proteinExistence type="predicted"/>
<dbReference type="OrthoDB" id="1348839at2"/>
<reference evidence="1 2" key="1">
    <citation type="submission" date="2014-07" db="EMBL/GenBank/DDBJ databases">
        <title>Epilithonimonas lactis LMG 22401 Genome.</title>
        <authorList>
            <person name="Pipes S.E."/>
            <person name="Stropko S.J."/>
        </authorList>
    </citation>
    <scope>NUCLEOTIDE SEQUENCE [LARGE SCALE GENOMIC DNA]</scope>
    <source>
        <strain evidence="1 2">LMG 24401</strain>
    </source>
</reference>
<dbReference type="STRING" id="421072.SAMN04488097_2222"/>
<comment type="caution">
    <text evidence="1">The sequence shown here is derived from an EMBL/GenBank/DDBJ whole genome shotgun (WGS) entry which is preliminary data.</text>
</comment>
<accession>A0A085BHH6</accession>
<dbReference type="EMBL" id="JPLY01000003">
    <property type="protein sequence ID" value="KFC21921.1"/>
    <property type="molecule type" value="Genomic_DNA"/>
</dbReference>
<evidence type="ECO:0000313" key="1">
    <source>
        <dbReference type="EMBL" id="KFC21921.1"/>
    </source>
</evidence>
<organism evidence="1 2">
    <name type="scientific">Epilithonimonas lactis</name>
    <dbReference type="NCBI Taxonomy" id="421072"/>
    <lineage>
        <taxon>Bacteria</taxon>
        <taxon>Pseudomonadati</taxon>
        <taxon>Bacteroidota</taxon>
        <taxon>Flavobacteriia</taxon>
        <taxon>Flavobacteriales</taxon>
        <taxon>Weeksellaceae</taxon>
        <taxon>Chryseobacterium group</taxon>
        <taxon>Epilithonimonas</taxon>
    </lineage>
</organism>
<protein>
    <submittedName>
        <fullName evidence="1">Uncharacterized protein</fullName>
    </submittedName>
</protein>
<dbReference type="Proteomes" id="UP000028623">
    <property type="component" value="Unassembled WGS sequence"/>
</dbReference>
<sequence>MIAEFNDIFPLKELCSIEISDRHKFAYDDEVSKKGVFVSANEIYHIHIENTINESYHFVQNDNCVMLSEKNGQCDFVVFNSNKIHFVEIKATKENKANHRKKIYKQLENTFKYYKEFLENFERKEALAVFESVNPRGYTKRKVPQSSTSEKKVLFKLKYNIDLFEGNYILFD</sequence>
<name>A0A085BHH6_9FLAO</name>
<gene>
    <name evidence="1" type="ORF">IO89_08055</name>
</gene>
<keyword evidence="2" id="KW-1185">Reference proteome</keyword>
<dbReference type="eggNOG" id="ENOG5032TR3">
    <property type="taxonomic scope" value="Bacteria"/>
</dbReference>
<dbReference type="AlphaFoldDB" id="A0A085BHH6"/>
<evidence type="ECO:0000313" key="2">
    <source>
        <dbReference type="Proteomes" id="UP000028623"/>
    </source>
</evidence>
<dbReference type="RefSeq" id="WP_034975164.1">
    <property type="nucleotide sequence ID" value="NZ_FOFI01000003.1"/>
</dbReference>